<sequence length="397" mass="43233">MNQNNRWRPNPNFFSNLAVVIIGISFYLAMSNLDLVRQAINGVLGVLSPFVGGFVIAYLLDGPVRFFEEKFSMKRGLSIAVSYLLAIALFSVLLSFVLPQVVQSVMVLGNNLNAYLQSLNTFVAEVSTRFHLDEELIEGMMLSYTDLMKQATDLLRSFMPQLLDYSMAVGSGLVSALTAFIASVYMLMGKQRLLGQMRKVIYAFLPMKKARRMLTVCSNANRVFNGFIYGKLIDSAIIGVLCFVLMSLFKMPFALLISVVVGVTNVIPFFGPFIGAIPSVMILLMVDPIVAIEFGVLILILQQFDGNILGPKILGDSTGLSAIWVLVAIIVGGGLFGFVGMVIGVPTFAVLYSLTSDMLARRLKAKGIDKNGDPLPQEPAAGENSATEENTPGPVRP</sequence>
<dbReference type="Pfam" id="PF01594">
    <property type="entry name" value="AI-2E_transport"/>
    <property type="match status" value="1"/>
</dbReference>
<dbReference type="AlphaFoldDB" id="A0A9D1V3Z8"/>
<feature type="transmembrane region" description="Helical" evidence="9">
    <location>
        <begin position="42"/>
        <end position="60"/>
    </location>
</feature>
<comment type="caution">
    <text evidence="10">The sequence shown here is derived from an EMBL/GenBank/DDBJ whole genome shotgun (WGS) entry which is preliminary data.</text>
</comment>
<keyword evidence="4" id="KW-1003">Cell membrane</keyword>
<keyword evidence="3" id="KW-0813">Transport</keyword>
<feature type="transmembrane region" description="Helical" evidence="9">
    <location>
        <begin position="165"/>
        <end position="188"/>
    </location>
</feature>
<dbReference type="GO" id="GO:0055085">
    <property type="term" value="P:transmembrane transport"/>
    <property type="evidence" value="ECO:0007669"/>
    <property type="project" value="TreeGrafter"/>
</dbReference>
<evidence type="ECO:0000256" key="8">
    <source>
        <dbReference type="SAM" id="MobiDB-lite"/>
    </source>
</evidence>
<evidence type="ECO:0000256" key="4">
    <source>
        <dbReference type="ARBA" id="ARBA00022475"/>
    </source>
</evidence>
<dbReference type="PANTHER" id="PTHR21716:SF53">
    <property type="entry name" value="PERMEASE PERM-RELATED"/>
    <property type="match status" value="1"/>
</dbReference>
<dbReference type="InterPro" id="IPR002549">
    <property type="entry name" value="AI-2E-like"/>
</dbReference>
<reference evidence="10" key="2">
    <citation type="submission" date="2021-04" db="EMBL/GenBank/DDBJ databases">
        <authorList>
            <person name="Gilroy R."/>
        </authorList>
    </citation>
    <scope>NUCLEOTIDE SEQUENCE</scope>
    <source>
        <strain evidence="10">2239</strain>
    </source>
</reference>
<organism evidence="10 11">
    <name type="scientific">Candidatus Allofournierella pullicola</name>
    <dbReference type="NCBI Taxonomy" id="2838596"/>
    <lineage>
        <taxon>Bacteria</taxon>
        <taxon>Bacillati</taxon>
        <taxon>Bacillota</taxon>
        <taxon>Clostridia</taxon>
        <taxon>Eubacteriales</taxon>
        <taxon>Oscillospiraceae</taxon>
        <taxon>Allofournierella</taxon>
    </lineage>
</organism>
<evidence type="ECO:0000313" key="10">
    <source>
        <dbReference type="EMBL" id="HIX05653.1"/>
    </source>
</evidence>
<feature type="transmembrane region" description="Helical" evidence="9">
    <location>
        <begin position="232"/>
        <end position="249"/>
    </location>
</feature>
<evidence type="ECO:0000256" key="3">
    <source>
        <dbReference type="ARBA" id="ARBA00022448"/>
    </source>
</evidence>
<feature type="transmembrane region" description="Helical" evidence="9">
    <location>
        <begin position="12"/>
        <end position="30"/>
    </location>
</feature>
<evidence type="ECO:0000256" key="2">
    <source>
        <dbReference type="ARBA" id="ARBA00009773"/>
    </source>
</evidence>
<dbReference type="GO" id="GO:0005886">
    <property type="term" value="C:plasma membrane"/>
    <property type="evidence" value="ECO:0007669"/>
    <property type="project" value="UniProtKB-SubCell"/>
</dbReference>
<feature type="transmembrane region" description="Helical" evidence="9">
    <location>
        <begin position="321"/>
        <end position="354"/>
    </location>
</feature>
<dbReference type="Proteomes" id="UP000824193">
    <property type="component" value="Unassembled WGS sequence"/>
</dbReference>
<evidence type="ECO:0000256" key="6">
    <source>
        <dbReference type="ARBA" id="ARBA00022989"/>
    </source>
</evidence>
<evidence type="ECO:0000256" key="9">
    <source>
        <dbReference type="SAM" id="Phobius"/>
    </source>
</evidence>
<feature type="transmembrane region" description="Helical" evidence="9">
    <location>
        <begin position="255"/>
        <end position="274"/>
    </location>
</feature>
<comment type="subcellular location">
    <subcellularLocation>
        <location evidence="1">Cell membrane</location>
        <topology evidence="1">Multi-pass membrane protein</topology>
    </subcellularLocation>
</comment>
<evidence type="ECO:0000313" key="11">
    <source>
        <dbReference type="Proteomes" id="UP000824193"/>
    </source>
</evidence>
<accession>A0A9D1V3Z8</accession>
<gene>
    <name evidence="10" type="ORF">H9865_06075</name>
</gene>
<reference evidence="10" key="1">
    <citation type="journal article" date="2021" name="PeerJ">
        <title>Extensive microbial diversity within the chicken gut microbiome revealed by metagenomics and culture.</title>
        <authorList>
            <person name="Gilroy R."/>
            <person name="Ravi A."/>
            <person name="Getino M."/>
            <person name="Pursley I."/>
            <person name="Horton D.L."/>
            <person name="Alikhan N.F."/>
            <person name="Baker D."/>
            <person name="Gharbi K."/>
            <person name="Hall N."/>
            <person name="Watson M."/>
            <person name="Adriaenssens E.M."/>
            <person name="Foster-Nyarko E."/>
            <person name="Jarju S."/>
            <person name="Secka A."/>
            <person name="Antonio M."/>
            <person name="Oren A."/>
            <person name="Chaudhuri R.R."/>
            <person name="La Ragione R."/>
            <person name="Hildebrand F."/>
            <person name="Pallen M.J."/>
        </authorList>
    </citation>
    <scope>NUCLEOTIDE SEQUENCE</scope>
    <source>
        <strain evidence="10">2239</strain>
    </source>
</reference>
<name>A0A9D1V3Z8_9FIRM</name>
<evidence type="ECO:0000256" key="5">
    <source>
        <dbReference type="ARBA" id="ARBA00022692"/>
    </source>
</evidence>
<dbReference type="EMBL" id="DXFW01000018">
    <property type="protein sequence ID" value="HIX05653.1"/>
    <property type="molecule type" value="Genomic_DNA"/>
</dbReference>
<keyword evidence="6 9" id="KW-1133">Transmembrane helix</keyword>
<protein>
    <submittedName>
        <fullName evidence="10">AI-2E family transporter</fullName>
    </submittedName>
</protein>
<proteinExistence type="inferred from homology"/>
<dbReference type="PANTHER" id="PTHR21716">
    <property type="entry name" value="TRANSMEMBRANE PROTEIN"/>
    <property type="match status" value="1"/>
</dbReference>
<evidence type="ECO:0000256" key="7">
    <source>
        <dbReference type="ARBA" id="ARBA00023136"/>
    </source>
</evidence>
<keyword evidence="7 9" id="KW-0472">Membrane</keyword>
<feature type="transmembrane region" description="Helical" evidence="9">
    <location>
        <begin position="81"/>
        <end position="102"/>
    </location>
</feature>
<feature type="region of interest" description="Disordered" evidence="8">
    <location>
        <begin position="368"/>
        <end position="397"/>
    </location>
</feature>
<evidence type="ECO:0000256" key="1">
    <source>
        <dbReference type="ARBA" id="ARBA00004651"/>
    </source>
</evidence>
<keyword evidence="5 9" id="KW-0812">Transmembrane</keyword>
<feature type="transmembrane region" description="Helical" evidence="9">
    <location>
        <begin position="281"/>
        <end position="301"/>
    </location>
</feature>
<comment type="similarity">
    <text evidence="2">Belongs to the autoinducer-2 exporter (AI-2E) (TC 2.A.86) family.</text>
</comment>